<keyword evidence="9" id="KW-1185">Reference proteome</keyword>
<dbReference type="InterPro" id="IPR000014">
    <property type="entry name" value="PAS"/>
</dbReference>
<dbReference type="PROSITE" id="PS50113">
    <property type="entry name" value="PAC"/>
    <property type="match status" value="1"/>
</dbReference>
<evidence type="ECO:0000313" key="8">
    <source>
        <dbReference type="EMBL" id="OHU91322.1"/>
    </source>
</evidence>
<dbReference type="SMART" id="SM00387">
    <property type="entry name" value="HATPase_c"/>
    <property type="match status" value="1"/>
</dbReference>
<dbReference type="InterPro" id="IPR004358">
    <property type="entry name" value="Sig_transdc_His_kin-like_C"/>
</dbReference>
<dbReference type="EC" id="2.7.13.3" evidence="2"/>
<dbReference type="InterPro" id="IPR003594">
    <property type="entry name" value="HATPase_dom"/>
</dbReference>
<organism evidence="8 9">
    <name type="scientific">Pseudoalteromonas amylolytica</name>
    <dbReference type="NCBI Taxonomy" id="1859457"/>
    <lineage>
        <taxon>Bacteria</taxon>
        <taxon>Pseudomonadati</taxon>
        <taxon>Pseudomonadota</taxon>
        <taxon>Gammaproteobacteria</taxon>
        <taxon>Alteromonadales</taxon>
        <taxon>Pseudoalteromonadaceae</taxon>
        <taxon>Pseudoalteromonas</taxon>
    </lineage>
</organism>
<feature type="signal peptide" evidence="5">
    <location>
        <begin position="1"/>
        <end position="18"/>
    </location>
</feature>
<keyword evidence="3" id="KW-0597">Phosphoprotein</keyword>
<evidence type="ECO:0000313" key="9">
    <source>
        <dbReference type="Proteomes" id="UP000179786"/>
    </source>
</evidence>
<dbReference type="GO" id="GO:0000155">
    <property type="term" value="F:phosphorelay sensor kinase activity"/>
    <property type="evidence" value="ECO:0007669"/>
    <property type="project" value="InterPro"/>
</dbReference>
<reference evidence="8 9" key="1">
    <citation type="submission" date="2016-09" db="EMBL/GenBank/DDBJ databases">
        <title>Pseudoalteromonas amylolytica sp. nov., isolated from the surface seawater.</title>
        <authorList>
            <person name="Wu Y.-H."/>
            <person name="Cheng H."/>
            <person name="Jin X.-B."/>
            <person name="Wang C.-S."/>
            <person name="Xu X.-W."/>
        </authorList>
    </citation>
    <scope>NUCLEOTIDE SEQUENCE [LARGE SCALE GENOMIC DNA]</scope>
    <source>
        <strain evidence="8 9">JW1</strain>
    </source>
</reference>
<comment type="caution">
    <text evidence="8">The sequence shown here is derived from an EMBL/GenBank/DDBJ whole genome shotgun (WGS) entry which is preliminary data.</text>
</comment>
<dbReference type="InterPro" id="IPR000700">
    <property type="entry name" value="PAS-assoc_C"/>
</dbReference>
<proteinExistence type="predicted"/>
<dbReference type="InterPro" id="IPR005467">
    <property type="entry name" value="His_kinase_dom"/>
</dbReference>
<feature type="domain" description="PAC" evidence="7">
    <location>
        <begin position="871"/>
        <end position="924"/>
    </location>
</feature>
<name>A0A1S1MUS2_9GAMM</name>
<dbReference type="Gene3D" id="3.30.565.10">
    <property type="entry name" value="Histidine kinase-like ATPase, C-terminal domain"/>
    <property type="match status" value="1"/>
</dbReference>
<dbReference type="InterPro" id="IPR036890">
    <property type="entry name" value="HATPase_C_sf"/>
</dbReference>
<dbReference type="Gene3D" id="2.130.10.10">
    <property type="entry name" value="YVTN repeat-like/Quinoprotein amine dehydrogenase"/>
    <property type="match status" value="2"/>
</dbReference>
<dbReference type="SUPFAM" id="SSF55785">
    <property type="entry name" value="PYP-like sensor domain (PAS domain)"/>
    <property type="match status" value="1"/>
</dbReference>
<feature type="chain" id="PRO_5010276598" description="histidine kinase" evidence="5">
    <location>
        <begin position="19"/>
        <end position="1217"/>
    </location>
</feature>
<keyword evidence="8" id="KW-0418">Kinase</keyword>
<dbReference type="SUPFAM" id="SSF55874">
    <property type="entry name" value="ATPase domain of HSP90 chaperone/DNA topoisomerase II/histidine kinase"/>
    <property type="match status" value="1"/>
</dbReference>
<evidence type="ECO:0000259" key="6">
    <source>
        <dbReference type="PROSITE" id="PS50109"/>
    </source>
</evidence>
<accession>A0A1S1MUS2</accession>
<feature type="coiled-coil region" evidence="4">
    <location>
        <begin position="912"/>
        <end position="967"/>
    </location>
</feature>
<protein>
    <recommendedName>
        <fullName evidence="2">histidine kinase</fullName>
        <ecNumber evidence="2">2.7.13.3</ecNumber>
    </recommendedName>
</protein>
<dbReference type="Pfam" id="PF02518">
    <property type="entry name" value="HATPase_c"/>
    <property type="match status" value="1"/>
</dbReference>
<dbReference type="PANTHER" id="PTHR43547:SF2">
    <property type="entry name" value="HYBRID SIGNAL TRANSDUCTION HISTIDINE KINASE C"/>
    <property type="match status" value="1"/>
</dbReference>
<dbReference type="SUPFAM" id="SSF47384">
    <property type="entry name" value="Homodimeric domain of signal transducing histidine kinase"/>
    <property type="match status" value="1"/>
</dbReference>
<dbReference type="PRINTS" id="PR00344">
    <property type="entry name" value="BCTRLSENSOR"/>
</dbReference>
<dbReference type="InterPro" id="IPR003661">
    <property type="entry name" value="HisK_dim/P_dom"/>
</dbReference>
<evidence type="ECO:0000259" key="7">
    <source>
        <dbReference type="PROSITE" id="PS50113"/>
    </source>
</evidence>
<dbReference type="CDD" id="cd00082">
    <property type="entry name" value="HisKA"/>
    <property type="match status" value="1"/>
</dbReference>
<dbReference type="OrthoDB" id="9772100at2"/>
<sequence length="1217" mass="136896">MHFKWCLCFALLLNVAHAVPHFTDTAQIMRHYDYSSGLSQVTVTALAQDQFGYIWIGTQAGLNRFDGHEFKQFSPKQQDPKSLAGGFVTDICISADKVWIGTRTGLSLYHSGKGTFTSFLSEQHEDITSDRVISLDCNGPNVVVSSEDGVVYQINQGTLVPSKVALPGRFIRNVIERTDGYYYLSDQGLMKFLKGSGETQLLLGGEYEKMSFSAQRIVLISKMQQLIYFDTLYERVLWSRNFTNDNSATLHNVSVSGDEVLVASSNGLYLLDRQGQLINHWYKRPLQTGGLMDNNVITVMRDLNQDLWLGTETRGLHFFSKLSESFGHVSQFNYPQAPLLSPDIRSFAIDSQDRLWFATSSGLYAFDGKGFVVAHKLYPALALLDKNFITQIAFIDGQMWVTTRGNGVIRFDIAGGQVNHLKPDFGNGPELTFNSLIKYNGEILISSRTSGLLKYVEHEHRVEPYFSSTVKAPTHVSSMKNIDGALWFGSIGNGLFKFKDGQLDNINTQDGLVSDLVFMLEQDQYGNVWIASELGLSLVNADFELVRTIGQESGLVNNAVWALVYDGFDHMWVGSSGGLSQIHTVNFEIHNFSPIDGIQDNEFNYNAAWLAPDGRVFVGGAKGFNQFYPQKVRVDKSEKPLLVSNIELLGRTLQPSVDEHLNTSAELAKELQLAHDEDIVSLQYSSLDYGSEQQQFYYRVLGLSDKWLKLASGVRQVNLLRLEPGDYTVEAYTLNRFNIQSPTHRFVIKVSAPWWWNTYSKAAYGLSILLVILLIVQARQRRYQQIIQANKKMQDLQQRLELSLWASGDELWDWHLTDHTIYRHSVSPRVDYGVTQTRMTLDDLGQFVHPEDRPHLQDKVELCIHGEAQSYEIAIRVKDLDGHWAWVLDRGKVVKRDSNGQAIRIAGALKDIAELKLHQNALQALNEQLEIKVAVRTDELYKKNQKLEQAMLELKHTQDELIASEKMASLGSLVAGIAHEINTPLGVALTALTYNEESMQKIEKKLQSKTLSQKDLSKSLTEQAQGYQLIFRNLDRAQNLISNFKQVAVDQSSEMSRQINLKAYIQDVLTSLEPLTKGKDIEIKVTGRDDIEIETYAGAVYQILTNLLNNSVIHGFEKRTSGTVHIDFGVVEGGWYINYQDNGNGMSPSMLKTVFEPFVTSKRSQGGCGLGMHIVYNLVTQLLKGEIRCFSELGQGIEVKIKVPIHELVESETGTKG</sequence>
<dbReference type="CDD" id="cd00130">
    <property type="entry name" value="PAS"/>
    <property type="match status" value="1"/>
</dbReference>
<dbReference type="RefSeq" id="WP_070985155.1">
    <property type="nucleotide sequence ID" value="NZ_MKJU01000025.1"/>
</dbReference>
<dbReference type="Pfam" id="PF07494">
    <property type="entry name" value="Reg_prop"/>
    <property type="match status" value="1"/>
</dbReference>
<dbReference type="STRING" id="1859457.BET10_10875"/>
<dbReference type="InterPro" id="IPR015943">
    <property type="entry name" value="WD40/YVTN_repeat-like_dom_sf"/>
</dbReference>
<dbReference type="EMBL" id="MKJU01000025">
    <property type="protein sequence ID" value="OHU91322.1"/>
    <property type="molecule type" value="Genomic_DNA"/>
</dbReference>
<dbReference type="InterPro" id="IPR013655">
    <property type="entry name" value="PAS_fold_3"/>
</dbReference>
<keyword evidence="5" id="KW-0732">Signal</keyword>
<dbReference type="Gene3D" id="2.60.40.10">
    <property type="entry name" value="Immunoglobulins"/>
    <property type="match status" value="1"/>
</dbReference>
<dbReference type="PROSITE" id="PS50109">
    <property type="entry name" value="HIS_KIN"/>
    <property type="match status" value="1"/>
</dbReference>
<dbReference type="SUPFAM" id="SSF50998">
    <property type="entry name" value="Quinoprotein alcohol dehydrogenase-like"/>
    <property type="match status" value="1"/>
</dbReference>
<evidence type="ECO:0000256" key="4">
    <source>
        <dbReference type="SAM" id="Coils"/>
    </source>
</evidence>
<evidence type="ECO:0000256" key="5">
    <source>
        <dbReference type="SAM" id="SignalP"/>
    </source>
</evidence>
<dbReference type="InterPro" id="IPR035965">
    <property type="entry name" value="PAS-like_dom_sf"/>
</dbReference>
<dbReference type="PANTHER" id="PTHR43547">
    <property type="entry name" value="TWO-COMPONENT HISTIDINE KINASE"/>
    <property type="match status" value="1"/>
</dbReference>
<dbReference type="SUPFAM" id="SSF63829">
    <property type="entry name" value="Calcium-dependent phosphotriesterase"/>
    <property type="match status" value="2"/>
</dbReference>
<dbReference type="InterPro" id="IPR011047">
    <property type="entry name" value="Quinoprotein_ADH-like_sf"/>
</dbReference>
<dbReference type="AlphaFoldDB" id="A0A1S1MUS2"/>
<dbReference type="InterPro" id="IPR036097">
    <property type="entry name" value="HisK_dim/P_sf"/>
</dbReference>
<dbReference type="Gene3D" id="1.10.287.130">
    <property type="match status" value="1"/>
</dbReference>
<dbReference type="Gene3D" id="3.30.450.20">
    <property type="entry name" value="PAS domain"/>
    <property type="match status" value="1"/>
</dbReference>
<gene>
    <name evidence="8" type="ORF">BET10_10875</name>
</gene>
<evidence type="ECO:0000256" key="3">
    <source>
        <dbReference type="ARBA" id="ARBA00022553"/>
    </source>
</evidence>
<keyword evidence="8" id="KW-0808">Transferase</keyword>
<dbReference type="Proteomes" id="UP000179786">
    <property type="component" value="Unassembled WGS sequence"/>
</dbReference>
<dbReference type="InterPro" id="IPR011110">
    <property type="entry name" value="Reg_prop"/>
</dbReference>
<feature type="domain" description="Histidine kinase" evidence="6">
    <location>
        <begin position="976"/>
        <end position="1207"/>
    </location>
</feature>
<evidence type="ECO:0000256" key="1">
    <source>
        <dbReference type="ARBA" id="ARBA00000085"/>
    </source>
</evidence>
<comment type="catalytic activity">
    <reaction evidence="1">
        <text>ATP + protein L-histidine = ADP + protein N-phospho-L-histidine.</text>
        <dbReference type="EC" id="2.7.13.3"/>
    </reaction>
</comment>
<dbReference type="Pfam" id="PF08447">
    <property type="entry name" value="PAS_3"/>
    <property type="match status" value="1"/>
</dbReference>
<evidence type="ECO:0000256" key="2">
    <source>
        <dbReference type="ARBA" id="ARBA00012438"/>
    </source>
</evidence>
<dbReference type="InterPro" id="IPR013783">
    <property type="entry name" value="Ig-like_fold"/>
</dbReference>
<keyword evidence="4" id="KW-0175">Coiled coil</keyword>